<evidence type="ECO:0000313" key="5">
    <source>
        <dbReference type="Proteomes" id="UP000032452"/>
    </source>
</evidence>
<dbReference type="Proteomes" id="UP000032452">
    <property type="component" value="Unassembled WGS sequence"/>
</dbReference>
<dbReference type="STRING" id="1618023.UH38_13025"/>
<dbReference type="PROSITE" id="PS50005">
    <property type="entry name" value="TPR"/>
    <property type="match status" value="2"/>
</dbReference>
<keyword evidence="5" id="KW-1185">Reference proteome</keyword>
<dbReference type="SUPFAM" id="SSF48452">
    <property type="entry name" value="TPR-like"/>
    <property type="match status" value="1"/>
</dbReference>
<protein>
    <submittedName>
        <fullName evidence="4">Uncharacterized protein</fullName>
    </submittedName>
</protein>
<evidence type="ECO:0000256" key="1">
    <source>
        <dbReference type="ARBA" id="ARBA00022737"/>
    </source>
</evidence>
<comment type="caution">
    <text evidence="4">The sequence shown here is derived from an EMBL/GenBank/DDBJ whole genome shotgun (WGS) entry which is preliminary data.</text>
</comment>
<sequence>MIELLLSYKQMNRQTLKTLENCYKQHSLGAGNPQEVDLSTSWQPELLPDRCLRSVGREQAAQGNYTEAIALLSHLIDRHPDNAIDYNNRGLVYFQSGQLLSAIADYDKAIRLDPQLASAYNNRANFYAAKGHLSVALFDYDRALDLNPSYVRGWINRGITLRDLKRYEEAIENLDFALYLGQLQANIYAERGRTYHLWGDWNLAIADYGRALTYIERHQVPNSAVDYTRLRLQVDTWLAQLLRPLSS</sequence>
<organism evidence="4 5">
    <name type="scientific">Aliterella atlantica CENA595</name>
    <dbReference type="NCBI Taxonomy" id="1618023"/>
    <lineage>
        <taxon>Bacteria</taxon>
        <taxon>Bacillati</taxon>
        <taxon>Cyanobacteriota</taxon>
        <taxon>Cyanophyceae</taxon>
        <taxon>Chroococcidiopsidales</taxon>
        <taxon>Aliterellaceae</taxon>
        <taxon>Aliterella</taxon>
    </lineage>
</organism>
<dbReference type="AlphaFoldDB" id="A0A0D8ZRV1"/>
<evidence type="ECO:0000256" key="3">
    <source>
        <dbReference type="PROSITE-ProRule" id="PRU00339"/>
    </source>
</evidence>
<dbReference type="PROSITE" id="PS50293">
    <property type="entry name" value="TPR_REGION"/>
    <property type="match status" value="1"/>
</dbReference>
<dbReference type="Gene3D" id="1.25.40.10">
    <property type="entry name" value="Tetratricopeptide repeat domain"/>
    <property type="match status" value="2"/>
</dbReference>
<keyword evidence="2 3" id="KW-0802">TPR repeat</keyword>
<dbReference type="PANTHER" id="PTHR44858:SF1">
    <property type="entry name" value="UDP-N-ACETYLGLUCOSAMINE--PEPTIDE N-ACETYLGLUCOSAMINYLTRANSFERASE SPINDLY-RELATED"/>
    <property type="match status" value="1"/>
</dbReference>
<dbReference type="PATRIC" id="fig|1618023.3.peg.4528"/>
<dbReference type="PANTHER" id="PTHR44858">
    <property type="entry name" value="TETRATRICOPEPTIDE REPEAT PROTEIN 6"/>
    <property type="match status" value="1"/>
</dbReference>
<dbReference type="InterPro" id="IPR019734">
    <property type="entry name" value="TPR_rpt"/>
</dbReference>
<gene>
    <name evidence="4" type="ORF">UH38_13025</name>
</gene>
<dbReference type="InterPro" id="IPR050498">
    <property type="entry name" value="Ycf3"/>
</dbReference>
<feature type="repeat" description="TPR" evidence="3">
    <location>
        <begin position="83"/>
        <end position="116"/>
    </location>
</feature>
<dbReference type="Pfam" id="PF13414">
    <property type="entry name" value="TPR_11"/>
    <property type="match status" value="1"/>
</dbReference>
<accession>A0A0D8ZRV1</accession>
<keyword evidence="1" id="KW-0677">Repeat</keyword>
<dbReference type="Pfam" id="PF13431">
    <property type="entry name" value="TPR_17"/>
    <property type="match status" value="1"/>
</dbReference>
<dbReference type="InterPro" id="IPR011990">
    <property type="entry name" value="TPR-like_helical_dom_sf"/>
</dbReference>
<proteinExistence type="predicted"/>
<reference evidence="4 5" key="1">
    <citation type="submission" date="2015-02" db="EMBL/GenBank/DDBJ databases">
        <title>Draft genome of a novel marine cyanobacterium (Chroococcales) isolated from South Atlantic Ocean.</title>
        <authorList>
            <person name="Rigonato J."/>
            <person name="Alvarenga D.O."/>
            <person name="Branco L.H."/>
            <person name="Varani A.M."/>
            <person name="Brandini F.P."/>
            <person name="Fiore M.F."/>
        </authorList>
    </citation>
    <scope>NUCLEOTIDE SEQUENCE [LARGE SCALE GENOMIC DNA]</scope>
    <source>
        <strain evidence="4 5">CENA595</strain>
    </source>
</reference>
<feature type="repeat" description="TPR" evidence="3">
    <location>
        <begin position="117"/>
        <end position="150"/>
    </location>
</feature>
<name>A0A0D8ZRV1_9CYAN</name>
<evidence type="ECO:0000256" key="2">
    <source>
        <dbReference type="ARBA" id="ARBA00022803"/>
    </source>
</evidence>
<dbReference type="SMART" id="SM00028">
    <property type="entry name" value="TPR"/>
    <property type="match status" value="5"/>
</dbReference>
<evidence type="ECO:0000313" key="4">
    <source>
        <dbReference type="EMBL" id="KJH71460.1"/>
    </source>
</evidence>
<dbReference type="EMBL" id="JYON01000012">
    <property type="protein sequence ID" value="KJH71460.1"/>
    <property type="molecule type" value="Genomic_DNA"/>
</dbReference>